<dbReference type="EMBL" id="BARW01005227">
    <property type="protein sequence ID" value="GAI76869.1"/>
    <property type="molecule type" value="Genomic_DNA"/>
</dbReference>
<gene>
    <name evidence="1" type="ORF">S12H4_11565</name>
</gene>
<dbReference type="AlphaFoldDB" id="X1TA24"/>
<evidence type="ECO:0000313" key="1">
    <source>
        <dbReference type="EMBL" id="GAI76869.1"/>
    </source>
</evidence>
<name>X1TA24_9ZZZZ</name>
<protein>
    <submittedName>
        <fullName evidence="1">Uncharacterized protein</fullName>
    </submittedName>
</protein>
<proteinExistence type="predicted"/>
<comment type="caution">
    <text evidence="1">The sequence shown here is derived from an EMBL/GenBank/DDBJ whole genome shotgun (WGS) entry which is preliminary data.</text>
</comment>
<accession>X1TA24</accession>
<reference evidence="1" key="1">
    <citation type="journal article" date="2014" name="Front. Microbiol.">
        <title>High frequency of phylogenetically diverse reductive dehalogenase-homologous genes in deep subseafloor sedimentary metagenomes.</title>
        <authorList>
            <person name="Kawai M."/>
            <person name="Futagami T."/>
            <person name="Toyoda A."/>
            <person name="Takaki Y."/>
            <person name="Nishi S."/>
            <person name="Hori S."/>
            <person name="Arai W."/>
            <person name="Tsubouchi T."/>
            <person name="Morono Y."/>
            <person name="Uchiyama I."/>
            <person name="Ito T."/>
            <person name="Fujiyama A."/>
            <person name="Inagaki F."/>
            <person name="Takami H."/>
        </authorList>
    </citation>
    <scope>NUCLEOTIDE SEQUENCE</scope>
    <source>
        <strain evidence="1">Expedition CK06-06</strain>
    </source>
</reference>
<organism evidence="1">
    <name type="scientific">marine sediment metagenome</name>
    <dbReference type="NCBI Taxonomy" id="412755"/>
    <lineage>
        <taxon>unclassified sequences</taxon>
        <taxon>metagenomes</taxon>
        <taxon>ecological metagenomes</taxon>
    </lineage>
</organism>
<sequence length="64" mass="6887">MVYVVIKPKTETTNKLGCVVKAVTGEEACRMVGVKSDEVELAMFTDAELQAMNDTVEGYVSGSI</sequence>